<feature type="compositionally biased region" description="Acidic residues" evidence="7">
    <location>
        <begin position="191"/>
        <end position="205"/>
    </location>
</feature>
<feature type="compositionally biased region" description="Polar residues" evidence="7">
    <location>
        <begin position="27"/>
        <end position="37"/>
    </location>
</feature>
<keyword evidence="5" id="KW-0539">Nucleus</keyword>
<dbReference type="OrthoDB" id="5411533at2759"/>
<dbReference type="RefSeq" id="XP_013240435.1">
    <property type="nucleotide sequence ID" value="XM_013384981.1"/>
</dbReference>
<dbReference type="GO" id="GO:0045292">
    <property type="term" value="P:mRNA cis splicing, via spliceosome"/>
    <property type="evidence" value="ECO:0007669"/>
    <property type="project" value="InterPro"/>
</dbReference>
<feature type="non-terminal residue" evidence="10">
    <location>
        <position position="629"/>
    </location>
</feature>
<dbReference type="SUPFAM" id="SSF54928">
    <property type="entry name" value="RNA-binding domain, RBD"/>
    <property type="match status" value="1"/>
</dbReference>
<feature type="domain" description="G-patch" evidence="9">
    <location>
        <begin position="450"/>
        <end position="502"/>
    </location>
</feature>
<feature type="domain" description="RRM" evidence="8">
    <location>
        <begin position="538"/>
        <end position="619"/>
    </location>
</feature>
<dbReference type="InterPro" id="IPR000467">
    <property type="entry name" value="G_patch_dom"/>
</dbReference>
<evidence type="ECO:0000256" key="2">
    <source>
        <dbReference type="ARBA" id="ARBA00022664"/>
    </source>
</evidence>
<keyword evidence="3 6" id="KW-0694">RNA-binding</keyword>
<dbReference type="InterPro" id="IPR040052">
    <property type="entry name" value="RBM17"/>
</dbReference>
<dbReference type="PROSITE" id="PS50102">
    <property type="entry name" value="RRM"/>
    <property type="match status" value="1"/>
</dbReference>
<evidence type="ECO:0000259" key="8">
    <source>
        <dbReference type="PROSITE" id="PS50102"/>
    </source>
</evidence>
<evidence type="ECO:0000259" key="9">
    <source>
        <dbReference type="PROSITE" id="PS50174"/>
    </source>
</evidence>
<evidence type="ECO:0008006" key="12">
    <source>
        <dbReference type="Google" id="ProtNLM"/>
    </source>
</evidence>
<evidence type="ECO:0000256" key="6">
    <source>
        <dbReference type="PROSITE-ProRule" id="PRU00176"/>
    </source>
</evidence>
<evidence type="ECO:0000256" key="4">
    <source>
        <dbReference type="ARBA" id="ARBA00023187"/>
    </source>
</evidence>
<dbReference type="STRING" id="1037660.A0A066V7C9"/>
<feature type="compositionally biased region" description="Basic and acidic residues" evidence="7">
    <location>
        <begin position="266"/>
        <end position="278"/>
    </location>
</feature>
<feature type="compositionally biased region" description="Pro residues" evidence="7">
    <location>
        <begin position="384"/>
        <end position="393"/>
    </location>
</feature>
<dbReference type="OMA" id="CDYSAYK"/>
<dbReference type="PROSITE" id="PS50174">
    <property type="entry name" value="G_PATCH"/>
    <property type="match status" value="1"/>
</dbReference>
<dbReference type="CDD" id="cd12374">
    <property type="entry name" value="RRM_UHM_SPF45_PUF60"/>
    <property type="match status" value="1"/>
</dbReference>
<dbReference type="GO" id="GO:0003723">
    <property type="term" value="F:RNA binding"/>
    <property type="evidence" value="ECO:0007669"/>
    <property type="project" value="UniProtKB-UniRule"/>
</dbReference>
<evidence type="ECO:0000313" key="10">
    <source>
        <dbReference type="EMBL" id="KDN37652.1"/>
    </source>
</evidence>
<feature type="compositionally biased region" description="Polar residues" evidence="7">
    <location>
        <begin position="57"/>
        <end position="70"/>
    </location>
</feature>
<dbReference type="Proteomes" id="UP000027361">
    <property type="component" value="Unassembled WGS sequence"/>
</dbReference>
<dbReference type="InParanoid" id="A0A066V7C9"/>
<feature type="compositionally biased region" description="Low complexity" evidence="7">
    <location>
        <begin position="363"/>
        <end position="383"/>
    </location>
</feature>
<feature type="compositionally biased region" description="Basic and acidic residues" evidence="7">
    <location>
        <begin position="171"/>
        <end position="190"/>
    </location>
</feature>
<dbReference type="GeneID" id="25266730"/>
<feature type="compositionally biased region" description="Basic residues" evidence="7">
    <location>
        <begin position="215"/>
        <end position="228"/>
    </location>
</feature>
<keyword evidence="2" id="KW-0507">mRNA processing</keyword>
<evidence type="ECO:0000256" key="5">
    <source>
        <dbReference type="ARBA" id="ARBA00023242"/>
    </source>
</evidence>
<dbReference type="InterPro" id="IPR012677">
    <property type="entry name" value="Nucleotide-bd_a/b_plait_sf"/>
</dbReference>
<accession>A0A066V7C9</accession>
<sequence>MSAGHPSGSTLYAGIFKTPAGDAIASSKVTAPPSSGASLALEAGRPSLGGDSAAATGLTNSAVPSSSGQPWSAALRFAPRSKSGSGAAGKPKPKVLASSAVATTTLPAPPVAVSAAAPRPSRMQSTSVHDANQVLSDKGPAVPATSSKLTAPVPSLLGPPPLTLPPEEIEADRTLARAAAEARGEKRPQDDTDEPEDGYDMDDDINGFYSTEKGKRSRNKKKKRRRGHSPGAISCVHMDADYDPRVPNDYAAFKELLRTRRRMTREKRQEDVARRGDQSSEYESDEQEPDETRLPKTLYKGFAPPPTYNASTARAGIPKVDDEKPYLSPPPTAMPMPSVGMPDDQDQQRTQTSSADEIYARRLALTQALQQQMQTLSSPAGPALAPPGCPPSAPSTSTYEAQKSAAAAIAAKLSQMQGSKPDKPPAFQPAAAATSLTATDTDEAKHRPDPAGFAARLMEKYGYKKGEGIGAQGNKGIVQPLEASKAEQGAQQRRYALPHGNADDANTKANLHAMGKIVNNNADPRQEEEQRRFGDPSETILLENMVAVEDIDDELQDEIREECSKHGIVERVFIYPVPAQAEVLIFVRYSGPVGAWKAVRDLDGRFFGGRKVRARYYPTVRFDHGDYLA</sequence>
<dbReference type="FunFam" id="3.30.70.330:FF:000382">
    <property type="entry name" value="G-patch domain-containing protein"/>
    <property type="match status" value="1"/>
</dbReference>
<keyword evidence="4" id="KW-0508">mRNA splicing</keyword>
<organism evidence="10 11">
    <name type="scientific">Tilletiaria anomala (strain ATCC 24038 / CBS 436.72 / UBC 951)</name>
    <dbReference type="NCBI Taxonomy" id="1037660"/>
    <lineage>
        <taxon>Eukaryota</taxon>
        <taxon>Fungi</taxon>
        <taxon>Dikarya</taxon>
        <taxon>Basidiomycota</taxon>
        <taxon>Ustilaginomycotina</taxon>
        <taxon>Exobasidiomycetes</taxon>
        <taxon>Georgefischeriales</taxon>
        <taxon>Tilletiariaceae</taxon>
        <taxon>Tilletiaria</taxon>
    </lineage>
</organism>
<keyword evidence="11" id="KW-1185">Reference proteome</keyword>
<protein>
    <recommendedName>
        <fullName evidence="12">G-patch domain-containing protein</fullName>
    </recommendedName>
</protein>
<dbReference type="HOGENOM" id="CLU_429703_0_0_1"/>
<evidence type="ECO:0000256" key="1">
    <source>
        <dbReference type="ARBA" id="ARBA00004123"/>
    </source>
</evidence>
<gene>
    <name evidence="10" type="ORF">K437DRAFT_276499</name>
</gene>
<dbReference type="InterPro" id="IPR035979">
    <property type="entry name" value="RBD_domain_sf"/>
</dbReference>
<name>A0A066V7C9_TILAU</name>
<dbReference type="PANTHER" id="PTHR13288">
    <property type="entry name" value="SPLICING FACTOR 45 SPF45"/>
    <property type="match status" value="1"/>
</dbReference>
<dbReference type="Pfam" id="PF01585">
    <property type="entry name" value="G-patch"/>
    <property type="match status" value="1"/>
</dbReference>
<dbReference type="AlphaFoldDB" id="A0A066V7C9"/>
<dbReference type="InterPro" id="IPR003954">
    <property type="entry name" value="RRM_euk-type"/>
</dbReference>
<proteinExistence type="predicted"/>
<dbReference type="EMBL" id="JMSN01000134">
    <property type="protein sequence ID" value="KDN37652.1"/>
    <property type="molecule type" value="Genomic_DNA"/>
</dbReference>
<feature type="region of interest" description="Disordered" evidence="7">
    <location>
        <begin position="25"/>
        <end position="246"/>
    </location>
</feature>
<feature type="compositionally biased region" description="Polar residues" evidence="7">
    <location>
        <begin position="122"/>
        <end position="135"/>
    </location>
</feature>
<comment type="caution">
    <text evidence="10">The sequence shown here is derived from an EMBL/GenBank/DDBJ whole genome shotgun (WGS) entry which is preliminary data.</text>
</comment>
<reference evidence="10 11" key="1">
    <citation type="submission" date="2014-05" db="EMBL/GenBank/DDBJ databases">
        <title>Draft genome sequence of a rare smut relative, Tilletiaria anomala UBC 951.</title>
        <authorList>
            <consortium name="DOE Joint Genome Institute"/>
            <person name="Toome M."/>
            <person name="Kuo A."/>
            <person name="Henrissat B."/>
            <person name="Lipzen A."/>
            <person name="Tritt A."/>
            <person name="Yoshinaga Y."/>
            <person name="Zane M."/>
            <person name="Barry K."/>
            <person name="Grigoriev I.V."/>
            <person name="Spatafora J.W."/>
            <person name="Aimea M.C."/>
        </authorList>
    </citation>
    <scope>NUCLEOTIDE SEQUENCE [LARGE SCALE GENOMIC DNA]</scope>
    <source>
        <strain evidence="10 11">UBC 951</strain>
    </source>
</reference>
<dbReference type="PANTHER" id="PTHR13288:SF8">
    <property type="entry name" value="SPLICING FACTOR 45"/>
    <property type="match status" value="1"/>
</dbReference>
<feature type="compositionally biased region" description="Low complexity" evidence="7">
    <location>
        <begin position="95"/>
        <end position="118"/>
    </location>
</feature>
<dbReference type="Pfam" id="PF00076">
    <property type="entry name" value="RRM_1"/>
    <property type="match status" value="1"/>
</dbReference>
<dbReference type="SMART" id="SM00443">
    <property type="entry name" value="G_patch"/>
    <property type="match status" value="1"/>
</dbReference>
<comment type="subcellular location">
    <subcellularLocation>
        <location evidence="1">Nucleus</location>
    </subcellularLocation>
</comment>
<evidence type="ECO:0000256" key="7">
    <source>
        <dbReference type="SAM" id="MobiDB-lite"/>
    </source>
</evidence>
<dbReference type="SMART" id="SM00361">
    <property type="entry name" value="RRM_1"/>
    <property type="match status" value="1"/>
</dbReference>
<feature type="compositionally biased region" description="Acidic residues" evidence="7">
    <location>
        <begin position="280"/>
        <end position="289"/>
    </location>
</feature>
<evidence type="ECO:0000256" key="3">
    <source>
        <dbReference type="ARBA" id="ARBA00022884"/>
    </source>
</evidence>
<dbReference type="InterPro" id="IPR000504">
    <property type="entry name" value="RRM_dom"/>
</dbReference>
<feature type="compositionally biased region" description="Low complexity" evidence="7">
    <location>
        <begin position="428"/>
        <end position="439"/>
    </location>
</feature>
<dbReference type="Gene3D" id="3.30.70.330">
    <property type="match status" value="1"/>
</dbReference>
<evidence type="ECO:0000313" key="11">
    <source>
        <dbReference type="Proteomes" id="UP000027361"/>
    </source>
</evidence>
<dbReference type="GO" id="GO:0071011">
    <property type="term" value="C:precatalytic spliceosome"/>
    <property type="evidence" value="ECO:0007669"/>
    <property type="project" value="TreeGrafter"/>
</dbReference>
<feature type="region of interest" description="Disordered" evidence="7">
    <location>
        <begin position="258"/>
        <end position="451"/>
    </location>
</feature>